<keyword evidence="2 6" id="KW-0032">Aminotransferase</keyword>
<organism evidence="6 7">
    <name type="scientific">Pseudohongiella spirulinae</name>
    <dbReference type="NCBI Taxonomy" id="1249552"/>
    <lineage>
        <taxon>Bacteria</taxon>
        <taxon>Pseudomonadati</taxon>
        <taxon>Pseudomonadota</taxon>
        <taxon>Gammaproteobacteria</taxon>
        <taxon>Pseudomonadales</taxon>
        <taxon>Pseudohongiellaceae</taxon>
        <taxon>Pseudohongiella</taxon>
    </lineage>
</organism>
<dbReference type="PANTHER" id="PTHR11986:SF79">
    <property type="entry name" value="ACETYLORNITHINE AMINOTRANSFERASE, MITOCHONDRIAL"/>
    <property type="match status" value="1"/>
</dbReference>
<dbReference type="PATRIC" id="fig|1249552.3.peg.2118"/>
<dbReference type="KEGG" id="pspi:PS2015_2105"/>
<dbReference type="GO" id="GO:0030170">
    <property type="term" value="F:pyridoxal phosphate binding"/>
    <property type="evidence" value="ECO:0007669"/>
    <property type="project" value="InterPro"/>
</dbReference>
<dbReference type="AlphaFoldDB" id="A0A0S2KEJ7"/>
<dbReference type="InterPro" id="IPR005814">
    <property type="entry name" value="Aminotrans_3"/>
</dbReference>
<accession>A0A0S2KEJ7</accession>
<dbReference type="Gene3D" id="3.90.1150.10">
    <property type="entry name" value="Aspartate Aminotransferase, domain 1"/>
    <property type="match status" value="1"/>
</dbReference>
<comment type="cofactor">
    <cofactor evidence="1">
        <name>pyridoxal 5'-phosphate</name>
        <dbReference type="ChEBI" id="CHEBI:597326"/>
    </cofactor>
</comment>
<dbReference type="InterPro" id="IPR015424">
    <property type="entry name" value="PyrdxlP-dep_Trfase"/>
</dbReference>
<evidence type="ECO:0000256" key="5">
    <source>
        <dbReference type="RuleBase" id="RU003560"/>
    </source>
</evidence>
<dbReference type="InterPro" id="IPR049704">
    <property type="entry name" value="Aminotrans_3_PPA_site"/>
</dbReference>
<dbReference type="Pfam" id="PF00202">
    <property type="entry name" value="Aminotran_3"/>
    <property type="match status" value="1"/>
</dbReference>
<dbReference type="GO" id="GO:0042802">
    <property type="term" value="F:identical protein binding"/>
    <property type="evidence" value="ECO:0007669"/>
    <property type="project" value="TreeGrafter"/>
</dbReference>
<dbReference type="OrthoDB" id="9801052at2"/>
<evidence type="ECO:0000313" key="6">
    <source>
        <dbReference type="EMBL" id="ALO46744.1"/>
    </source>
</evidence>
<dbReference type="Proteomes" id="UP000065641">
    <property type="component" value="Chromosome"/>
</dbReference>
<evidence type="ECO:0000256" key="4">
    <source>
        <dbReference type="ARBA" id="ARBA00022898"/>
    </source>
</evidence>
<reference evidence="6 7" key="1">
    <citation type="submission" date="2015-11" db="EMBL/GenBank/DDBJ databases">
        <authorList>
            <person name="Zhang Y."/>
            <person name="Guo Z."/>
        </authorList>
    </citation>
    <scope>NUCLEOTIDE SEQUENCE [LARGE SCALE GENOMIC DNA]</scope>
    <source>
        <strain evidence="6 7">KCTC 32221</strain>
    </source>
</reference>
<dbReference type="RefSeq" id="WP_058022205.1">
    <property type="nucleotide sequence ID" value="NZ_CP013189.1"/>
</dbReference>
<keyword evidence="3 6" id="KW-0808">Transferase</keyword>
<dbReference type="FunFam" id="3.40.640.10:FF:000004">
    <property type="entry name" value="Acetylornithine aminotransferase"/>
    <property type="match status" value="1"/>
</dbReference>
<name>A0A0S2KEJ7_9GAMM</name>
<dbReference type="InterPro" id="IPR015422">
    <property type="entry name" value="PyrdxlP-dep_Trfase_small"/>
</dbReference>
<evidence type="ECO:0000256" key="1">
    <source>
        <dbReference type="ARBA" id="ARBA00001933"/>
    </source>
</evidence>
<evidence type="ECO:0000256" key="3">
    <source>
        <dbReference type="ARBA" id="ARBA00022679"/>
    </source>
</evidence>
<proteinExistence type="inferred from homology"/>
<keyword evidence="4 5" id="KW-0663">Pyridoxal phosphate</keyword>
<gene>
    <name evidence="6" type="ORF">PS2015_2105</name>
</gene>
<dbReference type="GO" id="GO:0008483">
    <property type="term" value="F:transaminase activity"/>
    <property type="evidence" value="ECO:0007669"/>
    <property type="project" value="UniProtKB-KW"/>
</dbReference>
<dbReference type="CDD" id="cd00610">
    <property type="entry name" value="OAT_like"/>
    <property type="match status" value="1"/>
</dbReference>
<dbReference type="PIRSF" id="PIRSF000521">
    <property type="entry name" value="Transaminase_4ab_Lys_Orn"/>
    <property type="match status" value="1"/>
</dbReference>
<comment type="similarity">
    <text evidence="5">Belongs to the class-III pyridoxal-phosphate-dependent aminotransferase family.</text>
</comment>
<keyword evidence="7" id="KW-1185">Reference proteome</keyword>
<protein>
    <submittedName>
        <fullName evidence="6">Ornithine/acetylornithine aminotransferase</fullName>
    </submittedName>
</protein>
<dbReference type="EMBL" id="CP013189">
    <property type="protein sequence ID" value="ALO46744.1"/>
    <property type="molecule type" value="Genomic_DNA"/>
</dbReference>
<evidence type="ECO:0000256" key="2">
    <source>
        <dbReference type="ARBA" id="ARBA00022576"/>
    </source>
</evidence>
<dbReference type="SUPFAM" id="SSF53383">
    <property type="entry name" value="PLP-dependent transferases"/>
    <property type="match status" value="1"/>
</dbReference>
<dbReference type="STRING" id="1249552.PS2015_2105"/>
<dbReference type="Gene3D" id="3.40.640.10">
    <property type="entry name" value="Type I PLP-dependent aspartate aminotransferase-like (Major domain)"/>
    <property type="match status" value="1"/>
</dbReference>
<dbReference type="PROSITE" id="PS00600">
    <property type="entry name" value="AA_TRANSFER_CLASS_3"/>
    <property type="match status" value="1"/>
</dbReference>
<dbReference type="PANTHER" id="PTHR11986">
    <property type="entry name" value="AMINOTRANSFERASE CLASS III"/>
    <property type="match status" value="1"/>
</dbReference>
<evidence type="ECO:0000313" key="7">
    <source>
        <dbReference type="Proteomes" id="UP000065641"/>
    </source>
</evidence>
<dbReference type="InterPro" id="IPR050103">
    <property type="entry name" value="Class-III_PLP-dep_AT"/>
</dbReference>
<dbReference type="InterPro" id="IPR015421">
    <property type="entry name" value="PyrdxlP-dep_Trfase_major"/>
</dbReference>
<sequence length="406" mass="44031">MKVQETEDTYGLAVTRRQPLVIERGDGVTVWDEKGNALLDFSSGWGVVCLGHNHPVILEALTDQASRIIQNPNSGFTYSPARAALMSAMKEVLPDALTKIWFANSGAEANDAALKLARKITGRESVLALEGSFHGRTLAALSVSGGPENPARYLPRLSGNYFIPADDTEPLQSAMQVPLAAVIIELVQGEGGVRALDHDYLRSLEQMCKNNGCLLIVDEVQTGYCRTGEFFACERYGLVPDMMTMGKGIAGGLPFAALAMREEHAARVELGDHGGTYCGNPLSCAVAAAVTAFLKQQNMSQHVRLLGAEALTDLHKLQQQFPELVAEVRGIGLMLAIELSDHDLVWPLTEACQQQGLIVTPTRNGVVRLLPPLILTSVTWQQGVERLRAALQALWQSKCWASMRTA</sequence>